<dbReference type="Proteomes" id="UP000186808">
    <property type="component" value="Unassembled WGS sequence"/>
</dbReference>
<reference evidence="3 5" key="1">
    <citation type="submission" date="2017-01" db="EMBL/GenBank/DDBJ databases">
        <authorList>
            <person name="Varghese N."/>
            <person name="Submissions S."/>
        </authorList>
    </citation>
    <scope>NUCLEOTIDE SEQUENCE [LARGE SCALE GENOMIC DNA]</scope>
    <source>
        <strain evidence="3 5">ATCC 33342</strain>
    </source>
</reference>
<dbReference type="InterPro" id="IPR048903">
    <property type="entry name" value="MdcG_N"/>
</dbReference>
<evidence type="ECO:0000313" key="6">
    <source>
        <dbReference type="Proteomes" id="UP000254374"/>
    </source>
</evidence>
<sequence>MSPQRHHLIYLQPNADFAITSFHEEKHVIEEQVTLWLAKGLPCIYAKQLVPQETISLGLTLLFANKKHRVGLRVAPSLVQKQKPLPQLVEMQDFFSHYYGIKELNRILELYLISDIAVYGSFLFHYLSGDSFVEPDSDLDLLLSYQGHSLIALRELVGVLTERFNRTIDGEVRFPGFGDISLKELLSSAAKKLLCKSQDKVTLLSRIELYEHYPLL</sequence>
<accession>A0A377GLB0</accession>
<dbReference type="AlphaFoldDB" id="A0A377GLB0"/>
<evidence type="ECO:0000259" key="2">
    <source>
        <dbReference type="Pfam" id="PF20866"/>
    </source>
</evidence>
<evidence type="ECO:0000313" key="5">
    <source>
        <dbReference type="Proteomes" id="UP000186808"/>
    </source>
</evidence>
<evidence type="ECO:0000313" key="3">
    <source>
        <dbReference type="EMBL" id="SIR54784.1"/>
    </source>
</evidence>
<dbReference type="RefSeq" id="WP_058467112.1">
    <property type="nucleotide sequence ID" value="NZ_CAAAIX010000014.1"/>
</dbReference>
<dbReference type="STRING" id="464.Lgor_0598"/>
<dbReference type="InterPro" id="IPR049180">
    <property type="entry name" value="MdcG_C"/>
</dbReference>
<keyword evidence="4" id="KW-0808">Transferase</keyword>
<dbReference type="EMBL" id="FTNL01000015">
    <property type="protein sequence ID" value="SIR54784.1"/>
    <property type="molecule type" value="Genomic_DNA"/>
</dbReference>
<protein>
    <submittedName>
        <fullName evidence="4">Phosphoribosyl-dephospho-CoA transferase</fullName>
    </submittedName>
</protein>
<feature type="domain" description="Phosphoribosyl-dephospho-CoA transferase MdcG C-terminal" evidence="1">
    <location>
        <begin position="115"/>
        <end position="206"/>
    </location>
</feature>
<dbReference type="Pfam" id="PF10620">
    <property type="entry name" value="MdcG"/>
    <property type="match status" value="1"/>
</dbReference>
<dbReference type="Proteomes" id="UP000254374">
    <property type="component" value="Unassembled WGS sequence"/>
</dbReference>
<keyword evidence="5" id="KW-1185">Reference proteome</keyword>
<dbReference type="OrthoDB" id="5498803at2"/>
<dbReference type="GO" id="GO:0016740">
    <property type="term" value="F:transferase activity"/>
    <property type="evidence" value="ECO:0007669"/>
    <property type="project" value="UniProtKB-KW"/>
</dbReference>
<evidence type="ECO:0000313" key="4">
    <source>
        <dbReference type="EMBL" id="STO25596.1"/>
    </source>
</evidence>
<organism evidence="4 6">
    <name type="scientific">Fluoribacter gormanii</name>
    <dbReference type="NCBI Taxonomy" id="464"/>
    <lineage>
        <taxon>Bacteria</taxon>
        <taxon>Pseudomonadati</taxon>
        <taxon>Pseudomonadota</taxon>
        <taxon>Gammaproteobacteria</taxon>
        <taxon>Legionellales</taxon>
        <taxon>Legionellaceae</taxon>
        <taxon>Fluoribacter</taxon>
    </lineage>
</organism>
<dbReference type="Pfam" id="PF20866">
    <property type="entry name" value="MdcG_N"/>
    <property type="match status" value="1"/>
</dbReference>
<proteinExistence type="predicted"/>
<reference evidence="4 6" key="2">
    <citation type="submission" date="2018-06" db="EMBL/GenBank/DDBJ databases">
        <authorList>
            <consortium name="Pathogen Informatics"/>
            <person name="Doyle S."/>
        </authorList>
    </citation>
    <scope>NUCLEOTIDE SEQUENCE [LARGE SCALE GENOMIC DNA]</scope>
    <source>
        <strain evidence="4 6">NCTC11401</strain>
    </source>
</reference>
<gene>
    <name evidence="4" type="ORF">NCTC11401_02433</name>
    <name evidence="3" type="ORF">SAMN05421777_11514</name>
</gene>
<evidence type="ECO:0000259" key="1">
    <source>
        <dbReference type="Pfam" id="PF10620"/>
    </source>
</evidence>
<name>A0A377GLB0_9GAMM</name>
<dbReference type="EMBL" id="UGGV01000001">
    <property type="protein sequence ID" value="STO25596.1"/>
    <property type="molecule type" value="Genomic_DNA"/>
</dbReference>
<feature type="domain" description="Phosphoribosyl-dephospho-CoA transferase MdcG N-terminal" evidence="2">
    <location>
        <begin position="4"/>
        <end position="81"/>
    </location>
</feature>